<feature type="domain" description="PRC-barrel" evidence="7">
    <location>
        <begin position="96"/>
        <end position="170"/>
    </location>
</feature>
<proteinExistence type="inferred from homology"/>
<dbReference type="NCBIfam" id="TIGR02273">
    <property type="entry name" value="16S_RimM"/>
    <property type="match status" value="1"/>
</dbReference>
<evidence type="ECO:0000256" key="5">
    <source>
        <dbReference type="HAMAP-Rule" id="MF_00014"/>
    </source>
</evidence>
<dbReference type="Pfam" id="PF05239">
    <property type="entry name" value="PRC"/>
    <property type="match status" value="1"/>
</dbReference>
<dbReference type="InterPro" id="IPR011961">
    <property type="entry name" value="RimM"/>
</dbReference>
<comment type="subcellular location">
    <subcellularLocation>
        <location evidence="5">Cytoplasm</location>
    </subcellularLocation>
</comment>
<dbReference type="Pfam" id="PF01782">
    <property type="entry name" value="RimM"/>
    <property type="match status" value="1"/>
</dbReference>
<sequence>MTEKMFNAGKIINTHGINGEVKVLRITDFEERFVSGNLLYLENENGQQLELEIATHRIHKGYDLIRFKGYDTINDVEQFKGGFLKITSEQLTELDENEFYYYEIIGCDVYTVNDEKVGVIKEILSPGANDVWVVKRHQEKDALLPFIEDVVKQVDISAKKVIIEPMEGLLD</sequence>
<name>A0ABN1GIU9_9BACI</name>
<keyword evidence="4 5" id="KW-0143">Chaperone</keyword>
<dbReference type="PANTHER" id="PTHR33692:SF1">
    <property type="entry name" value="RIBOSOME MATURATION FACTOR RIMM"/>
    <property type="match status" value="1"/>
</dbReference>
<evidence type="ECO:0000256" key="3">
    <source>
        <dbReference type="ARBA" id="ARBA00022552"/>
    </source>
</evidence>
<dbReference type="SUPFAM" id="SSF50346">
    <property type="entry name" value="PRC-barrel domain"/>
    <property type="match status" value="1"/>
</dbReference>
<keyword evidence="1 5" id="KW-0963">Cytoplasm</keyword>
<dbReference type="InterPro" id="IPR036976">
    <property type="entry name" value="RimM_N_sf"/>
</dbReference>
<evidence type="ECO:0000256" key="1">
    <source>
        <dbReference type="ARBA" id="ARBA00022490"/>
    </source>
</evidence>
<dbReference type="InterPro" id="IPR002676">
    <property type="entry name" value="RimM_N"/>
</dbReference>
<evidence type="ECO:0000256" key="2">
    <source>
        <dbReference type="ARBA" id="ARBA00022517"/>
    </source>
</evidence>
<evidence type="ECO:0000256" key="4">
    <source>
        <dbReference type="ARBA" id="ARBA00023186"/>
    </source>
</evidence>
<comment type="function">
    <text evidence="5">An accessory protein needed during the final step in the assembly of 30S ribosomal subunit, possibly for assembly of the head region. Essential for efficient processing of 16S rRNA. May be needed both before and after RbfA during the maturation of 16S rRNA. It has affinity for free ribosomal 30S subunits but not for 70S ribosomes.</text>
</comment>
<dbReference type="HAMAP" id="MF_00014">
    <property type="entry name" value="Ribosome_mat_RimM"/>
    <property type="match status" value="1"/>
</dbReference>
<protein>
    <recommendedName>
        <fullName evidence="5">Ribosome maturation factor RimM</fullName>
    </recommendedName>
</protein>
<evidence type="ECO:0000259" key="6">
    <source>
        <dbReference type="Pfam" id="PF01782"/>
    </source>
</evidence>
<evidence type="ECO:0000313" key="8">
    <source>
        <dbReference type="EMBL" id="GAA0612437.1"/>
    </source>
</evidence>
<dbReference type="RefSeq" id="WP_343815394.1">
    <property type="nucleotide sequence ID" value="NZ_BAAADS010000025.1"/>
</dbReference>
<dbReference type="InterPro" id="IPR011033">
    <property type="entry name" value="PRC_barrel-like_sf"/>
</dbReference>
<comment type="similarity">
    <text evidence="5">Belongs to the RimM family.</text>
</comment>
<dbReference type="Gene3D" id="2.30.30.240">
    <property type="entry name" value="PRC-barrel domain"/>
    <property type="match status" value="1"/>
</dbReference>
<reference evidence="8 9" key="1">
    <citation type="journal article" date="2019" name="Int. J. Syst. Evol. Microbiol.">
        <title>The Global Catalogue of Microorganisms (GCM) 10K type strain sequencing project: providing services to taxonomists for standard genome sequencing and annotation.</title>
        <authorList>
            <consortium name="The Broad Institute Genomics Platform"/>
            <consortium name="The Broad Institute Genome Sequencing Center for Infectious Disease"/>
            <person name="Wu L."/>
            <person name="Ma J."/>
        </authorList>
    </citation>
    <scope>NUCLEOTIDE SEQUENCE [LARGE SCALE GENOMIC DNA]</scope>
    <source>
        <strain evidence="8 9">JCM 15395</strain>
    </source>
</reference>
<dbReference type="InterPro" id="IPR027275">
    <property type="entry name" value="PRC-brl_dom"/>
</dbReference>
<comment type="domain">
    <text evidence="5">The PRC barrel domain binds ribosomal protein uS19.</text>
</comment>
<dbReference type="Proteomes" id="UP001500866">
    <property type="component" value="Unassembled WGS sequence"/>
</dbReference>
<evidence type="ECO:0000313" key="9">
    <source>
        <dbReference type="Proteomes" id="UP001500866"/>
    </source>
</evidence>
<gene>
    <name evidence="5 8" type="primary">rimM</name>
    <name evidence="8" type="ORF">GCM10009001_32070</name>
</gene>
<comment type="subunit">
    <text evidence="5">Binds ribosomal protein uS19.</text>
</comment>
<feature type="domain" description="RimM N-terminal" evidence="6">
    <location>
        <begin position="9"/>
        <end position="89"/>
    </location>
</feature>
<evidence type="ECO:0000259" key="7">
    <source>
        <dbReference type="Pfam" id="PF05239"/>
    </source>
</evidence>
<keyword evidence="3 5" id="KW-0698">rRNA processing</keyword>
<keyword evidence="9" id="KW-1185">Reference proteome</keyword>
<dbReference type="Gene3D" id="2.40.30.60">
    <property type="entry name" value="RimM"/>
    <property type="match status" value="1"/>
</dbReference>
<accession>A0ABN1GIU9</accession>
<dbReference type="SUPFAM" id="SSF50447">
    <property type="entry name" value="Translation proteins"/>
    <property type="match status" value="1"/>
</dbReference>
<dbReference type="EMBL" id="BAAADS010000025">
    <property type="protein sequence ID" value="GAA0612437.1"/>
    <property type="molecule type" value="Genomic_DNA"/>
</dbReference>
<organism evidence="8 9">
    <name type="scientific">Virgibacillus siamensis</name>
    <dbReference type="NCBI Taxonomy" id="480071"/>
    <lineage>
        <taxon>Bacteria</taxon>
        <taxon>Bacillati</taxon>
        <taxon>Bacillota</taxon>
        <taxon>Bacilli</taxon>
        <taxon>Bacillales</taxon>
        <taxon>Bacillaceae</taxon>
        <taxon>Virgibacillus</taxon>
    </lineage>
</organism>
<comment type="caution">
    <text evidence="8">The sequence shown here is derived from an EMBL/GenBank/DDBJ whole genome shotgun (WGS) entry which is preliminary data.</text>
</comment>
<keyword evidence="2 5" id="KW-0690">Ribosome biogenesis</keyword>
<dbReference type="InterPro" id="IPR009000">
    <property type="entry name" value="Transl_B-barrel_sf"/>
</dbReference>
<dbReference type="PANTHER" id="PTHR33692">
    <property type="entry name" value="RIBOSOME MATURATION FACTOR RIMM"/>
    <property type="match status" value="1"/>
</dbReference>